<feature type="region of interest" description="Disordered" evidence="1">
    <location>
        <begin position="504"/>
        <end position="533"/>
    </location>
</feature>
<feature type="compositionally biased region" description="Polar residues" evidence="1">
    <location>
        <begin position="522"/>
        <end position="533"/>
    </location>
</feature>
<dbReference type="InterPro" id="IPR011021">
    <property type="entry name" value="Arrestin-like_N"/>
</dbReference>
<dbReference type="PANTHER" id="PTHR31904:SF1">
    <property type="entry name" value="BYPASS OF STOP CODON PROTEIN 5-RELATED"/>
    <property type="match status" value="1"/>
</dbReference>
<sequence>MNKFISRAKIGIKIVLNDQEEAFVPSYTSLDEISGEVSITTPSSTAFDQIYITFEGSAKTSIEKVASTAPTTGKTEAFQSFLRLVQPIDDAAFPEPRVFEEGHKYTFPFTFNVPERLLPQSCTHPRDSDAVHEEHLCLPPSLGDPLVASEDGKTLLDDMAPDMGVISYALKVRITKGRGPNGKHIILNEESRRLRVIPACHEAPPLSVQGAPTDDYRLRKEKDIKKGMFKGKLGRLIMESVQPKSLRLPPVRGEARDRCPITTMATVNLRFDPANENAEPPRLNQLNAKLRVSTFFASIPMKEIPARANDFHYSSTRGIYTDSVNLSSRCLASVQWEYHSTISTPIRRDSAFSTLSGRGTAIPSPSQSYNGKSFYTATVLVPITLPKGNKLFTPTFHSCLVSRVYGLCLQLSAHGPGLMPTLSLKLPVQMTAEGNVNARPSISDEEAAAIAAREANGVFQPRSIAPPRPEYIARGPQVLGVNIASPEYPPGSHHGGHRQSVVHFDRNYDSDGGENAPPPGYSSLNRRTQSLAV</sequence>
<dbReference type="Gene3D" id="2.60.40.640">
    <property type="match status" value="1"/>
</dbReference>
<comment type="caution">
    <text evidence="3">The sequence shown here is derived from an EMBL/GenBank/DDBJ whole genome shotgun (WGS) entry which is preliminary data.</text>
</comment>
<dbReference type="Pfam" id="PF00339">
    <property type="entry name" value="Arrestin_N"/>
    <property type="match status" value="1"/>
</dbReference>
<evidence type="ECO:0000259" key="2">
    <source>
        <dbReference type="Pfam" id="PF00339"/>
    </source>
</evidence>
<organism evidence="3 4">
    <name type="scientific">Heterodermia speciosa</name>
    <dbReference type="NCBI Taxonomy" id="116794"/>
    <lineage>
        <taxon>Eukaryota</taxon>
        <taxon>Fungi</taxon>
        <taxon>Dikarya</taxon>
        <taxon>Ascomycota</taxon>
        <taxon>Pezizomycotina</taxon>
        <taxon>Lecanoromycetes</taxon>
        <taxon>OSLEUM clade</taxon>
        <taxon>Lecanoromycetidae</taxon>
        <taxon>Caliciales</taxon>
        <taxon>Physciaceae</taxon>
        <taxon>Heterodermia</taxon>
    </lineage>
</organism>
<evidence type="ECO:0000313" key="4">
    <source>
        <dbReference type="Proteomes" id="UP000664521"/>
    </source>
</evidence>
<gene>
    <name evidence="3" type="ORF">HETSPECPRED_001350</name>
</gene>
<evidence type="ECO:0000313" key="3">
    <source>
        <dbReference type="EMBL" id="CAF9913177.1"/>
    </source>
</evidence>
<keyword evidence="4" id="KW-1185">Reference proteome</keyword>
<dbReference type="InterPro" id="IPR014752">
    <property type="entry name" value="Arrestin-like_C"/>
</dbReference>
<reference evidence="3" key="1">
    <citation type="submission" date="2021-03" db="EMBL/GenBank/DDBJ databases">
        <authorList>
            <person name="Tagirdzhanova G."/>
        </authorList>
    </citation>
    <scope>NUCLEOTIDE SEQUENCE</scope>
</reference>
<dbReference type="EMBL" id="CAJPDS010000012">
    <property type="protein sequence ID" value="CAF9913177.1"/>
    <property type="molecule type" value="Genomic_DNA"/>
</dbReference>
<accession>A0A8H3I328</accession>
<dbReference type="PANTHER" id="PTHR31904">
    <property type="entry name" value="BYPASS OF STOP CODON PROTEIN 5-RELATED"/>
    <property type="match status" value="1"/>
</dbReference>
<evidence type="ECO:0000256" key="1">
    <source>
        <dbReference type="SAM" id="MobiDB-lite"/>
    </source>
</evidence>
<dbReference type="AlphaFoldDB" id="A0A8H3I328"/>
<dbReference type="Proteomes" id="UP000664521">
    <property type="component" value="Unassembled WGS sequence"/>
</dbReference>
<name>A0A8H3I328_9LECA</name>
<dbReference type="InterPro" id="IPR039634">
    <property type="entry name" value="Bul1-like"/>
</dbReference>
<protein>
    <recommendedName>
        <fullName evidence="2">Arrestin-like N-terminal domain-containing protein</fullName>
    </recommendedName>
</protein>
<proteinExistence type="predicted"/>
<feature type="domain" description="Arrestin-like N-terminal" evidence="2">
    <location>
        <begin position="14"/>
        <end position="122"/>
    </location>
</feature>
<dbReference type="OrthoDB" id="2283785at2759"/>